<dbReference type="RefSeq" id="XP_007314558.1">
    <property type="nucleotide sequence ID" value="XM_007314496.1"/>
</dbReference>
<organism>
    <name type="scientific">Serpula lacrymans var. lacrymans (strain S7.9)</name>
    <name type="common">Dry rot fungus</name>
    <dbReference type="NCBI Taxonomy" id="578457"/>
    <lineage>
        <taxon>Eukaryota</taxon>
        <taxon>Fungi</taxon>
        <taxon>Dikarya</taxon>
        <taxon>Basidiomycota</taxon>
        <taxon>Agaricomycotina</taxon>
        <taxon>Agaricomycetes</taxon>
        <taxon>Agaricomycetidae</taxon>
        <taxon>Boletales</taxon>
        <taxon>Coniophorineae</taxon>
        <taxon>Serpulaceae</taxon>
        <taxon>Serpula</taxon>
    </lineage>
</organism>
<dbReference type="Proteomes" id="UP000008064">
    <property type="component" value="Unassembled WGS sequence"/>
</dbReference>
<evidence type="ECO:0000313" key="1">
    <source>
        <dbReference type="EMBL" id="EGO28359.1"/>
    </source>
</evidence>
<dbReference type="HOGENOM" id="CLU_669331_0_0_1"/>
<dbReference type="OrthoDB" id="2692134at2759"/>
<dbReference type="AlphaFoldDB" id="F8NK93"/>
<reference evidence="1" key="1">
    <citation type="submission" date="2011-04" db="EMBL/GenBank/DDBJ databases">
        <title>Evolution of plant cell wall degrading machinery underlies the functional diversity of forest fungi.</title>
        <authorList>
            <consortium name="US DOE Joint Genome Institute (JGI-PGF)"/>
            <person name="Eastwood D.C."/>
            <person name="Floudas D."/>
            <person name="Binder M."/>
            <person name="Majcherczyk A."/>
            <person name="Schneider P."/>
            <person name="Aerts A."/>
            <person name="Asiegbu F.O."/>
            <person name="Baker S.E."/>
            <person name="Barry K."/>
            <person name="Bendiksby M."/>
            <person name="Blumentritt M."/>
            <person name="Coutinho P.M."/>
            <person name="Cullen D."/>
            <person name="Cullen D."/>
            <person name="Gathman A."/>
            <person name="Goodell B."/>
            <person name="Henrissat B."/>
            <person name="Ihrmark K."/>
            <person name="Kauserud H."/>
            <person name="Kohler A."/>
            <person name="LaButti K."/>
            <person name="Lapidus A."/>
            <person name="Lavin J.L."/>
            <person name="Lee Y.-H."/>
            <person name="Lindquist E."/>
            <person name="Lilly W."/>
            <person name="Lucas S."/>
            <person name="Morin E."/>
            <person name="Murat C."/>
            <person name="Oguiza J.A."/>
            <person name="Park J."/>
            <person name="Pisabarro A.G."/>
            <person name="Riley R."/>
            <person name="Rosling A."/>
            <person name="Salamov A."/>
            <person name="Schmidt O."/>
            <person name="Schmutz J."/>
            <person name="Skrede I."/>
            <person name="Stenlid J."/>
            <person name="Wiebenga A."/>
            <person name="Xie X."/>
            <person name="Kues U."/>
            <person name="Hibbett D.S."/>
            <person name="Hoffmeister D."/>
            <person name="Hogberg N."/>
            <person name="Martin F."/>
            <person name="Grigoriev I.V."/>
            <person name="Watkinson S.C."/>
        </authorList>
    </citation>
    <scope>NUCLEOTIDE SEQUENCE</scope>
    <source>
        <strain evidence="1">S7.9</strain>
    </source>
</reference>
<dbReference type="EMBL" id="GL945430">
    <property type="protein sequence ID" value="EGO28359.1"/>
    <property type="molecule type" value="Genomic_DNA"/>
</dbReference>
<protein>
    <recommendedName>
        <fullName evidence="2">CxC1-like cysteine cluster associated with KDZ transposases domain-containing protein</fullName>
    </recommendedName>
</protein>
<gene>
    <name evidence="1" type="ORF">SERLADRAFT_405933</name>
</gene>
<accession>F8NK93</accession>
<dbReference type="KEGG" id="sla:SERLADRAFT_405933"/>
<name>F8NK93_SERL9</name>
<dbReference type="Pfam" id="PF18758">
    <property type="entry name" value="KDZ"/>
    <property type="match status" value="1"/>
</dbReference>
<proteinExistence type="predicted"/>
<dbReference type="InterPro" id="IPR040521">
    <property type="entry name" value="KDZ"/>
</dbReference>
<dbReference type="GeneID" id="18812625"/>
<sequence length="411" mass="47230">MAALQVWPKTFMKTQINPHIQLTCLLWFHLLGEESFSLSHTGREFEAYTELHEAFNAKSIHAEVKKLCHIHCDSVKAENIQNHGMESLLSGLPQADDADPDDPWIDDHEAADPTQHQNVCVDHLHNMAHKAQRKITIFCKYGIFVAVCHHEFLLSICDMVCSCKLHLMEVLQEPFLYGYNIHCALSKALLHSSLDPMVKKLSMDGVVPIFHGHAHNQLCQVQYHSNTEFHRHQALDEYFKFSDIDKYALLNLADKHQYFQQLSSKTNEDSIEMEHVKALSELDEAEYKFAKVQSNCTNAQKKLELELEVVQAFKARLRVEERCTVAHPGRQKAQSCLVHHRFYKAVKNIEQLVVMQLLELTELKMSGLGYKLRTQNSKALKTCTAAIKNAIEHYNKYAAEFDPLKALLIWD</sequence>
<evidence type="ECO:0008006" key="2">
    <source>
        <dbReference type="Google" id="ProtNLM"/>
    </source>
</evidence>